<organism evidence="1 2">
    <name type="scientific">Leucogyrophana mollusca</name>
    <dbReference type="NCBI Taxonomy" id="85980"/>
    <lineage>
        <taxon>Eukaryota</taxon>
        <taxon>Fungi</taxon>
        <taxon>Dikarya</taxon>
        <taxon>Basidiomycota</taxon>
        <taxon>Agaricomycotina</taxon>
        <taxon>Agaricomycetes</taxon>
        <taxon>Agaricomycetidae</taxon>
        <taxon>Boletales</taxon>
        <taxon>Boletales incertae sedis</taxon>
        <taxon>Leucogyrophana</taxon>
    </lineage>
</organism>
<sequence length="108" mass="11520">MSSTTDPRDSSLETKLTLPKTWHAEAPDAMGSMGMFLAGMVLVTRNRYMAWPVLVLAIGGVTNAHPVRTKEGGSTPWATLAMAAFALIISHAPLFTLTDPATGAMRFS</sequence>
<dbReference type="Proteomes" id="UP000790709">
    <property type="component" value="Unassembled WGS sequence"/>
</dbReference>
<evidence type="ECO:0000313" key="1">
    <source>
        <dbReference type="EMBL" id="KAH7931343.1"/>
    </source>
</evidence>
<dbReference type="EMBL" id="MU266327">
    <property type="protein sequence ID" value="KAH7931343.1"/>
    <property type="molecule type" value="Genomic_DNA"/>
</dbReference>
<proteinExistence type="predicted"/>
<protein>
    <submittedName>
        <fullName evidence="1">Uncharacterized protein</fullName>
    </submittedName>
</protein>
<evidence type="ECO:0000313" key="2">
    <source>
        <dbReference type="Proteomes" id="UP000790709"/>
    </source>
</evidence>
<comment type="caution">
    <text evidence="1">The sequence shown here is derived from an EMBL/GenBank/DDBJ whole genome shotgun (WGS) entry which is preliminary data.</text>
</comment>
<gene>
    <name evidence="1" type="ORF">BV22DRAFT_998542</name>
</gene>
<name>A0ACB8C1R3_9AGAM</name>
<reference evidence="1" key="1">
    <citation type="journal article" date="2021" name="New Phytol.">
        <title>Evolutionary innovations through gain and loss of genes in the ectomycorrhizal Boletales.</title>
        <authorList>
            <person name="Wu G."/>
            <person name="Miyauchi S."/>
            <person name="Morin E."/>
            <person name="Kuo A."/>
            <person name="Drula E."/>
            <person name="Varga T."/>
            <person name="Kohler A."/>
            <person name="Feng B."/>
            <person name="Cao Y."/>
            <person name="Lipzen A."/>
            <person name="Daum C."/>
            <person name="Hundley H."/>
            <person name="Pangilinan J."/>
            <person name="Johnson J."/>
            <person name="Barry K."/>
            <person name="LaButti K."/>
            <person name="Ng V."/>
            <person name="Ahrendt S."/>
            <person name="Min B."/>
            <person name="Choi I.G."/>
            <person name="Park H."/>
            <person name="Plett J.M."/>
            <person name="Magnuson J."/>
            <person name="Spatafora J.W."/>
            <person name="Nagy L.G."/>
            <person name="Henrissat B."/>
            <person name="Grigoriev I.V."/>
            <person name="Yang Z.L."/>
            <person name="Xu J."/>
            <person name="Martin F.M."/>
        </authorList>
    </citation>
    <scope>NUCLEOTIDE SEQUENCE</scope>
    <source>
        <strain evidence="1">KUC20120723A-06</strain>
    </source>
</reference>
<keyword evidence="2" id="KW-1185">Reference proteome</keyword>
<accession>A0ACB8C1R3</accession>